<dbReference type="NCBIfam" id="TIGR02436">
    <property type="entry name" value="four helix bundle protein"/>
    <property type="match status" value="1"/>
</dbReference>
<dbReference type="InterPro" id="IPR036583">
    <property type="entry name" value="23S_rRNA_IVS_sf"/>
</dbReference>
<feature type="compositionally biased region" description="Basic and acidic residues" evidence="1">
    <location>
        <begin position="163"/>
        <end position="182"/>
    </location>
</feature>
<dbReference type="Pfam" id="PF05635">
    <property type="entry name" value="23S_rRNA_IVP"/>
    <property type="match status" value="1"/>
</dbReference>
<sequence>MVAPPCNRVGVRGETGVNRVIILEITPMNEETPTKRAIIDHKELRVYQLAFDAAMTIFDLTTNFPVDERYALSDQIRRSSRSICANLAEAWRKRRYEAAFLGKLSDCEAEAAETQTWLDFAINCQYISPEKGEQLYTTYNQVLAGLVSMIRNPSPWLLRRQEAEGERRQRAEGRRQKGKNPEVLKFPGSIGHLDKQGEEIGLSDQSLS</sequence>
<dbReference type="InterPro" id="IPR012657">
    <property type="entry name" value="23S_rRNA-intervening_sequence"/>
</dbReference>
<dbReference type="Proteomes" id="UP000189835">
    <property type="component" value="Unassembled WGS sequence"/>
</dbReference>
<gene>
    <name evidence="2" type="ORF">B1L04_02935</name>
</gene>
<dbReference type="SUPFAM" id="SSF158446">
    <property type="entry name" value="IVS-encoded protein-like"/>
    <property type="match status" value="1"/>
</dbReference>
<dbReference type="CDD" id="cd16377">
    <property type="entry name" value="23S_rRNA_IVP_like"/>
    <property type="match status" value="1"/>
</dbReference>
<dbReference type="PANTHER" id="PTHR38471:SF2">
    <property type="entry name" value="FOUR HELIX BUNDLE PROTEIN"/>
    <property type="match status" value="1"/>
</dbReference>
<reference evidence="2 3" key="1">
    <citation type="submission" date="2017-02" db="EMBL/GenBank/DDBJ databases">
        <title>Genome sequence of Microcystis aeruginosa KW.</title>
        <authorList>
            <person name="Oh H.-M."/>
            <person name="Ahn C.-Y."/>
            <person name="Jeong H."/>
            <person name="Srivastava A."/>
            <person name="Lee H.-G."/>
            <person name="Kang S.-R."/>
        </authorList>
    </citation>
    <scope>NUCLEOTIDE SEQUENCE [LARGE SCALE GENOMIC DNA]</scope>
    <source>
        <strain evidence="2 3">KW</strain>
    </source>
</reference>
<comment type="caution">
    <text evidence="2">The sequence shown here is derived from an EMBL/GenBank/DDBJ whole genome shotgun (WGS) entry which is preliminary data.</text>
</comment>
<dbReference type="AlphaFoldDB" id="A0A1V4BYS0"/>
<proteinExistence type="predicted"/>
<protein>
    <recommendedName>
        <fullName evidence="4">Four helix bundle protein</fullName>
    </recommendedName>
</protein>
<evidence type="ECO:0000313" key="2">
    <source>
        <dbReference type="EMBL" id="OPF19755.1"/>
    </source>
</evidence>
<evidence type="ECO:0008006" key="4">
    <source>
        <dbReference type="Google" id="ProtNLM"/>
    </source>
</evidence>
<organism evidence="2 3">
    <name type="scientific">Microcystis aeruginosa KW</name>
    <dbReference type="NCBI Taxonomy" id="1960155"/>
    <lineage>
        <taxon>Bacteria</taxon>
        <taxon>Bacillati</taxon>
        <taxon>Cyanobacteriota</taxon>
        <taxon>Cyanophyceae</taxon>
        <taxon>Oscillatoriophycideae</taxon>
        <taxon>Chroococcales</taxon>
        <taxon>Microcystaceae</taxon>
        <taxon>Microcystis</taxon>
    </lineage>
</organism>
<accession>A0A1V4BYS0</accession>
<dbReference type="EMBL" id="MVGR01000002">
    <property type="protein sequence ID" value="OPF19755.1"/>
    <property type="molecule type" value="Genomic_DNA"/>
</dbReference>
<evidence type="ECO:0000256" key="1">
    <source>
        <dbReference type="SAM" id="MobiDB-lite"/>
    </source>
</evidence>
<dbReference type="Gene3D" id="1.20.1440.60">
    <property type="entry name" value="23S rRNA-intervening sequence"/>
    <property type="match status" value="1"/>
</dbReference>
<name>A0A1V4BYS0_MICAE</name>
<dbReference type="PANTHER" id="PTHR38471">
    <property type="entry name" value="FOUR HELIX BUNDLE PROTEIN"/>
    <property type="match status" value="1"/>
</dbReference>
<evidence type="ECO:0000313" key="3">
    <source>
        <dbReference type="Proteomes" id="UP000189835"/>
    </source>
</evidence>
<feature type="region of interest" description="Disordered" evidence="1">
    <location>
        <begin position="163"/>
        <end position="208"/>
    </location>
</feature>